<dbReference type="EMBL" id="JACVDC010000042">
    <property type="protein sequence ID" value="MBC9796972.1"/>
    <property type="molecule type" value="Genomic_DNA"/>
</dbReference>
<comment type="caution">
    <text evidence="1">The sequence shown here is derived from an EMBL/GenBank/DDBJ whole genome shotgun (WGS) entry which is preliminary data.</text>
</comment>
<name>A0A926Q2T4_9FLAO</name>
<evidence type="ECO:0000313" key="1">
    <source>
        <dbReference type="EMBL" id="MBC9796972.1"/>
    </source>
</evidence>
<dbReference type="Pfam" id="PF13711">
    <property type="entry name" value="DUF4160"/>
    <property type="match status" value="1"/>
</dbReference>
<proteinExistence type="predicted"/>
<accession>A0A926Q2T4</accession>
<dbReference type="RefSeq" id="WP_187966113.1">
    <property type="nucleotide sequence ID" value="NZ_JACVDC010000042.1"/>
</dbReference>
<dbReference type="InterPro" id="IPR025427">
    <property type="entry name" value="DUF4160"/>
</dbReference>
<evidence type="ECO:0000313" key="2">
    <source>
        <dbReference type="Proteomes" id="UP000653730"/>
    </source>
</evidence>
<reference evidence="1 2" key="1">
    <citation type="submission" date="2020-09" db="EMBL/GenBank/DDBJ databases">
        <title>Sinomicrobium weinanense sp. nov., a halophilic bacteria isolated from saline-alkali soil.</title>
        <authorList>
            <person name="Wu P."/>
            <person name="Ren H."/>
            <person name="Mei Y."/>
            <person name="Liang Y."/>
            <person name="Chen Z."/>
        </authorList>
    </citation>
    <scope>NUCLEOTIDE SEQUENCE [LARGE SCALE GENOMIC DNA]</scope>
    <source>
        <strain evidence="1 2">FJxs</strain>
    </source>
</reference>
<dbReference type="Proteomes" id="UP000653730">
    <property type="component" value="Unassembled WGS sequence"/>
</dbReference>
<protein>
    <submittedName>
        <fullName evidence="1">DUF4160 domain-containing protein</fullName>
    </submittedName>
</protein>
<dbReference type="AlphaFoldDB" id="A0A926Q2T4"/>
<sequence>MPTLFYTDGFRVCFFSNEHKPIHVHVEKAGGVVKIELLPEIVVIANKGMSAKNRKKALSLVMENKGTIIG</sequence>
<keyword evidence="2" id="KW-1185">Reference proteome</keyword>
<gene>
    <name evidence="1" type="ORF">IBL28_13420</name>
</gene>
<organism evidence="1 2">
    <name type="scientific">Sinomicrobium weinanense</name>
    <dbReference type="NCBI Taxonomy" id="2842200"/>
    <lineage>
        <taxon>Bacteria</taxon>
        <taxon>Pseudomonadati</taxon>
        <taxon>Bacteroidota</taxon>
        <taxon>Flavobacteriia</taxon>
        <taxon>Flavobacteriales</taxon>
        <taxon>Flavobacteriaceae</taxon>
        <taxon>Sinomicrobium</taxon>
    </lineage>
</organism>